<evidence type="ECO:0000256" key="1">
    <source>
        <dbReference type="SAM" id="Phobius"/>
    </source>
</evidence>
<name>A0A1F5ICV0_9BACT</name>
<sequence>MKRLVKLLIVAAFFNALSWIILIPVWQYPDEQAHFAQVQDVSEIGKVPPASLDTSYEIALSEEILGTSRDSFGNNKYTYHPEYKIDYSQNDSGIREKEILQLSKPSRTELVKREATLNPPLYYILGASIYKLFDDESLITRVYAVRVLSTAIFVTTIYISSEIGKVPPASLDTSYEIALSEEILGTSRDSFGNNKYTYHPEYKIDYSQNDSGIREKEILQLSKPSRTELVKREATLNPPLYYILGASIYKLFDDESLITRVYAVRVLSTAIFVTTIYISFLIGKLIFAKSQFLPLILASLVAFKPMLVFSSTGVLPDTLTNLLFSLIIYLGLRVIRDGFLPKTLVCSALVVFIGILTRQQFSISILIIFLALSIRLIIHPKYIKQIAVLIFTTMLVYYLLSLNTSVPILTNLRFQEDPLSTIKMINISSFIQFASGTLRHTISEVLPWYWGVYRWLSFTLPSTYYQIINRLILISFVGLFIKLILIIKNKNFTKDDFVVAFLITSSTIYFLVITLWDYIFSLKSGFSFGIQGRYFFPLVVAHLAILLTGLVQIFKLFFKNYASYLVLLLVPLMIIFNDLSLFHVSSSYYDATNFKTFVLQASQYKPLFFKGYIILIIPAIAITLQMAFIVSLVRYSKSINESN</sequence>
<feature type="transmembrane region" description="Helical" evidence="1">
    <location>
        <begin position="292"/>
        <end position="308"/>
    </location>
</feature>
<organism evidence="2 3">
    <name type="scientific">Candidatus Curtissbacteria bacterium RIFCSPLOWO2_12_FULL_38_9</name>
    <dbReference type="NCBI Taxonomy" id="1797735"/>
    <lineage>
        <taxon>Bacteria</taxon>
        <taxon>Candidatus Curtissiibacteriota</taxon>
    </lineage>
</organism>
<gene>
    <name evidence="2" type="ORF">A3G14_02425</name>
</gene>
<comment type="caution">
    <text evidence="2">The sequence shown here is derived from an EMBL/GenBank/DDBJ whole genome shotgun (WGS) entry which is preliminary data.</text>
</comment>
<feature type="transmembrane region" description="Helical" evidence="1">
    <location>
        <begin position="361"/>
        <end position="378"/>
    </location>
</feature>
<keyword evidence="1" id="KW-0812">Transmembrane</keyword>
<feature type="transmembrane region" description="Helical" evidence="1">
    <location>
        <begin position="565"/>
        <end position="589"/>
    </location>
</feature>
<evidence type="ECO:0000313" key="3">
    <source>
        <dbReference type="Proteomes" id="UP000177300"/>
    </source>
</evidence>
<reference evidence="2 3" key="1">
    <citation type="journal article" date="2016" name="Nat. Commun.">
        <title>Thousands of microbial genomes shed light on interconnected biogeochemical processes in an aquifer system.</title>
        <authorList>
            <person name="Anantharaman K."/>
            <person name="Brown C.T."/>
            <person name="Hug L.A."/>
            <person name="Sharon I."/>
            <person name="Castelle C.J."/>
            <person name="Probst A.J."/>
            <person name="Thomas B.C."/>
            <person name="Singh A."/>
            <person name="Wilkins M.J."/>
            <person name="Karaoz U."/>
            <person name="Brodie E.L."/>
            <person name="Williams K.H."/>
            <person name="Hubbard S.S."/>
            <person name="Banfield J.F."/>
        </authorList>
    </citation>
    <scope>NUCLEOTIDE SEQUENCE [LARGE SCALE GENOMIC DNA]</scope>
</reference>
<evidence type="ECO:0008006" key="4">
    <source>
        <dbReference type="Google" id="ProtNLM"/>
    </source>
</evidence>
<dbReference type="AlphaFoldDB" id="A0A1F5ICV0"/>
<feature type="transmembrane region" description="Helical" evidence="1">
    <location>
        <begin position="534"/>
        <end position="558"/>
    </location>
</feature>
<evidence type="ECO:0000313" key="2">
    <source>
        <dbReference type="EMBL" id="OGE14206.1"/>
    </source>
</evidence>
<protein>
    <recommendedName>
        <fullName evidence="4">Glycosyltransferase RgtA/B/C/D-like domain-containing protein</fullName>
    </recommendedName>
</protein>
<feature type="transmembrane region" description="Helical" evidence="1">
    <location>
        <begin position="262"/>
        <end position="280"/>
    </location>
</feature>
<feature type="transmembrane region" description="Helical" evidence="1">
    <location>
        <begin position="385"/>
        <end position="409"/>
    </location>
</feature>
<feature type="transmembrane region" description="Helical" evidence="1">
    <location>
        <begin position="7"/>
        <end position="26"/>
    </location>
</feature>
<keyword evidence="1" id="KW-1133">Transmembrane helix</keyword>
<dbReference type="Pfam" id="PF09913">
    <property type="entry name" value="DUF2142"/>
    <property type="match status" value="1"/>
</dbReference>
<feature type="transmembrane region" description="Helical" evidence="1">
    <location>
        <begin position="464"/>
        <end position="485"/>
    </location>
</feature>
<accession>A0A1F5ICV0</accession>
<dbReference type="EMBL" id="MFBY01000004">
    <property type="protein sequence ID" value="OGE14206.1"/>
    <property type="molecule type" value="Genomic_DNA"/>
</dbReference>
<dbReference type="InterPro" id="IPR018674">
    <property type="entry name" value="DUF2142_membrane"/>
</dbReference>
<dbReference type="Proteomes" id="UP000177300">
    <property type="component" value="Unassembled WGS sequence"/>
</dbReference>
<feature type="transmembrane region" description="Helical" evidence="1">
    <location>
        <begin position="497"/>
        <end position="519"/>
    </location>
</feature>
<proteinExistence type="predicted"/>
<feature type="transmembrane region" description="Helical" evidence="1">
    <location>
        <begin position="339"/>
        <end position="355"/>
    </location>
</feature>
<feature type="transmembrane region" description="Helical" evidence="1">
    <location>
        <begin position="609"/>
        <end position="633"/>
    </location>
</feature>
<keyword evidence="1" id="KW-0472">Membrane</keyword>